<dbReference type="InterPro" id="IPR052165">
    <property type="entry name" value="Membrane_assoc_protease"/>
</dbReference>
<dbReference type="Pfam" id="PF24961">
    <property type="entry name" value="NfeD_membrane"/>
    <property type="match status" value="1"/>
</dbReference>
<evidence type="ECO:0000259" key="3">
    <source>
        <dbReference type="Pfam" id="PF25145"/>
    </source>
</evidence>
<proteinExistence type="predicted"/>
<feature type="transmembrane region" description="Helical" evidence="1">
    <location>
        <begin position="310"/>
        <end position="331"/>
    </location>
</feature>
<feature type="transmembrane region" description="Helical" evidence="1">
    <location>
        <begin position="343"/>
        <end position="365"/>
    </location>
</feature>
<dbReference type="SUPFAM" id="SSF52096">
    <property type="entry name" value="ClpP/crotonase"/>
    <property type="match status" value="1"/>
</dbReference>
<comment type="caution">
    <text evidence="5">The sequence shown here is derived from an EMBL/GenBank/DDBJ whole genome shotgun (WGS) entry which is preliminary data.</text>
</comment>
<gene>
    <name evidence="5" type="ORF">DSO09_00470</name>
    <name evidence="4" type="ORF">EF809_00500</name>
</gene>
<dbReference type="SUPFAM" id="SSF141322">
    <property type="entry name" value="NfeD domain-like"/>
    <property type="match status" value="1"/>
</dbReference>
<evidence type="ECO:0000313" key="7">
    <source>
        <dbReference type="Proteomes" id="UP000317265"/>
    </source>
</evidence>
<evidence type="ECO:0000256" key="1">
    <source>
        <dbReference type="SAM" id="Phobius"/>
    </source>
</evidence>
<accession>A0A523BHR9</accession>
<dbReference type="Proteomes" id="UP000316080">
    <property type="component" value="Unassembled WGS sequence"/>
</dbReference>
<evidence type="ECO:0000313" key="4">
    <source>
        <dbReference type="EMBL" id="RZN57753.1"/>
    </source>
</evidence>
<dbReference type="AlphaFoldDB" id="A0A523BHR9"/>
<dbReference type="PANTHER" id="PTHR33507:SF4">
    <property type="entry name" value="NODULATION COMPETITIVENESS PROTEIN NFED"/>
    <property type="match status" value="1"/>
</dbReference>
<dbReference type="Gene3D" id="3.90.226.10">
    <property type="entry name" value="2-enoyl-CoA Hydratase, Chain A, domain 1"/>
    <property type="match status" value="1"/>
</dbReference>
<feature type="transmembrane region" description="Helical" evidence="1">
    <location>
        <begin position="235"/>
        <end position="258"/>
    </location>
</feature>
<dbReference type="EMBL" id="RXIH01000002">
    <property type="protein sequence ID" value="RZN57753.1"/>
    <property type="molecule type" value="Genomic_DNA"/>
</dbReference>
<dbReference type="InterPro" id="IPR056739">
    <property type="entry name" value="NfeD_membrane"/>
</dbReference>
<dbReference type="InterPro" id="IPR012340">
    <property type="entry name" value="NA-bd_OB-fold"/>
</dbReference>
<feature type="transmembrane region" description="Helical" evidence="1">
    <location>
        <begin position="270"/>
        <end position="303"/>
    </location>
</feature>
<sequence length="439" mass="48734">MKKFLIFLFLIIFLNFYIISYSLPIAYYENKVLIFKITGTISIAHYEALLDAINIAQKENYNAIIILLSTPGGSLDATLKMITLIENSPIPIIGYVYPPSSTAWSAGTYLLMACHIAAMAPNTIIGSCQPISYSPFGSTPINDTKILNALISLMSTQAKAHGRNETIAIKFITENLNLNDEEALLYNVIEIRAKDVNDLLNKIDGKEVNTIYGEIKMNTKNSMIVEYSFRLRESILNVISDPTISSILFLIGIIALIYGFSTPGHGGEIIGAIALILALIGMGFDINIAALIMMLGGVFLFIYELMTPGFGIFGFSGIILLILGSLFITPFSPEKWAVPSEWYMTFTYTFLFIAVLISSLFIFILMKIIQVRRKKPIIGNMIGDIVTSISDAAPNEITFVIYRGEYWQAKCKNGIKKDKKYKIIGKDGPVLILEEINEV</sequence>
<dbReference type="EMBL" id="QNVI01000003">
    <property type="protein sequence ID" value="TDA40476.1"/>
    <property type="molecule type" value="Genomic_DNA"/>
</dbReference>
<dbReference type="Proteomes" id="UP000317265">
    <property type="component" value="Unassembled WGS sequence"/>
</dbReference>
<dbReference type="InterPro" id="IPR029045">
    <property type="entry name" value="ClpP/crotonase-like_dom_sf"/>
</dbReference>
<evidence type="ECO:0000259" key="2">
    <source>
        <dbReference type="Pfam" id="PF24961"/>
    </source>
</evidence>
<dbReference type="InterPro" id="IPR056738">
    <property type="entry name" value="NfeD1b_N"/>
</dbReference>
<name>A0A523BHR9_9CREN</name>
<feature type="domain" description="NfeD integral membrane" evidence="2">
    <location>
        <begin position="243"/>
        <end position="367"/>
    </location>
</feature>
<keyword evidence="1" id="KW-1133">Transmembrane helix</keyword>
<reference evidence="4 6" key="2">
    <citation type="journal article" date="2019" name="Nat. Microbiol.">
        <title>Wide diversity of methane and short-chain alkane metabolisms in uncultured archaea.</title>
        <authorList>
            <person name="Borrel G."/>
            <person name="Adam P.S."/>
            <person name="McKay L.J."/>
            <person name="Chen L.X."/>
            <person name="Sierra-Garcia I.N."/>
            <person name="Sieber C.M."/>
            <person name="Letourneur Q."/>
            <person name="Ghozlane A."/>
            <person name="Andersen G.L."/>
            <person name="Li W.J."/>
            <person name="Hallam S.J."/>
            <person name="Muyzer G."/>
            <person name="de Oliveira V.M."/>
            <person name="Inskeep W.P."/>
            <person name="Banfield J.F."/>
            <person name="Gribaldo S."/>
        </authorList>
    </citation>
    <scope>NUCLEOTIDE SEQUENCE [LARGE SCALE GENOMIC DNA]</scope>
    <source>
        <strain evidence="4">Verst-YHS</strain>
    </source>
</reference>
<dbReference type="PANTHER" id="PTHR33507">
    <property type="entry name" value="INNER MEMBRANE PROTEIN YBBJ"/>
    <property type="match status" value="1"/>
</dbReference>
<dbReference type="Gene3D" id="2.40.50.140">
    <property type="entry name" value="Nucleic acid-binding proteins"/>
    <property type="match status" value="1"/>
</dbReference>
<feature type="transmembrane region" description="Helical" evidence="1">
    <location>
        <begin position="6"/>
        <end position="28"/>
    </location>
</feature>
<reference evidence="5 7" key="1">
    <citation type="journal article" date="2019" name="Nat. Microbiol.">
        <title>Expanding anaerobic alkane metabolism in the domain of Archaea.</title>
        <authorList>
            <person name="Wang Y."/>
            <person name="Wegener G."/>
            <person name="Hou J."/>
            <person name="Wang F."/>
            <person name="Xiao X."/>
        </authorList>
    </citation>
    <scope>NUCLEOTIDE SEQUENCE [LARGE SCALE GENOMIC DNA]</scope>
    <source>
        <strain evidence="5">WYZ-LMO11</strain>
    </source>
</reference>
<keyword evidence="1" id="KW-0812">Transmembrane</keyword>
<keyword evidence="1" id="KW-0472">Membrane</keyword>
<feature type="domain" description="NfeD1b N-terminal" evidence="3">
    <location>
        <begin position="35"/>
        <end position="193"/>
    </location>
</feature>
<evidence type="ECO:0000313" key="6">
    <source>
        <dbReference type="Proteomes" id="UP000316080"/>
    </source>
</evidence>
<organism evidence="5 7">
    <name type="scientific">Thermoproteota archaeon</name>
    <dbReference type="NCBI Taxonomy" id="2056631"/>
    <lineage>
        <taxon>Archaea</taxon>
        <taxon>Thermoproteota</taxon>
    </lineage>
</organism>
<dbReference type="CDD" id="cd07020">
    <property type="entry name" value="Clp_protease_NfeD_1"/>
    <property type="match status" value="1"/>
</dbReference>
<protein>
    <submittedName>
        <fullName evidence="5">Nodulation protein NfeD</fullName>
    </submittedName>
</protein>
<dbReference type="Pfam" id="PF25145">
    <property type="entry name" value="NfeD1b_N"/>
    <property type="match status" value="1"/>
</dbReference>
<evidence type="ECO:0000313" key="5">
    <source>
        <dbReference type="EMBL" id="TDA40476.1"/>
    </source>
</evidence>